<evidence type="ECO:0000256" key="6">
    <source>
        <dbReference type="ARBA" id="ARBA00022705"/>
    </source>
</evidence>
<keyword evidence="10" id="KW-0255">Endonuclease</keyword>
<evidence type="ECO:0000256" key="8">
    <source>
        <dbReference type="ARBA" id="ARBA00022723"/>
    </source>
</evidence>
<dbReference type="PRINTS" id="PR00228">
    <property type="entry name" value="GEMCOATCLVL1"/>
</dbReference>
<keyword evidence="4" id="KW-0808">Transferase</keyword>
<keyword evidence="11" id="KW-0378">Hydrolase</keyword>
<dbReference type="Pfam" id="PF08283">
    <property type="entry name" value="Gemini_AL1_M"/>
    <property type="match status" value="1"/>
</dbReference>
<dbReference type="GO" id="GO:0016779">
    <property type="term" value="F:nucleotidyltransferase activity"/>
    <property type="evidence" value="ECO:0007669"/>
    <property type="project" value="UniProtKB-KW"/>
</dbReference>
<dbReference type="SUPFAM" id="SSF55464">
    <property type="entry name" value="Origin of replication-binding domain, RBD-like"/>
    <property type="match status" value="1"/>
</dbReference>
<dbReference type="GO" id="GO:0003677">
    <property type="term" value="F:DNA binding"/>
    <property type="evidence" value="ECO:0007669"/>
    <property type="project" value="UniProtKB-KW"/>
</dbReference>
<dbReference type="GO" id="GO:0042025">
    <property type="term" value="C:host cell nucleus"/>
    <property type="evidence" value="ECO:0007669"/>
    <property type="project" value="UniProtKB-SubCell"/>
</dbReference>
<keyword evidence="16" id="KW-1185">Reference proteome</keyword>
<dbReference type="PROSITE" id="PS52020">
    <property type="entry name" value="CRESS_DNA_REP"/>
    <property type="match status" value="1"/>
</dbReference>
<keyword evidence="7" id="KW-0540">Nuclease</keyword>
<dbReference type="InterPro" id="IPR001301">
    <property type="entry name" value="Gemini_AL1_CLV"/>
</dbReference>
<organism evidence="15">
    <name type="scientific">Thrips-associated genomovirus 4</name>
    <dbReference type="NCBI Taxonomy" id="1941239"/>
    <lineage>
        <taxon>Viruses</taxon>
        <taxon>Monodnaviria</taxon>
        <taxon>Shotokuvirae</taxon>
        <taxon>Cressdnaviricota</taxon>
        <taxon>Repensiviricetes</taxon>
        <taxon>Geplafuvirales</taxon>
        <taxon>Genomoviridae</taxon>
        <taxon>Gemykolovirus</taxon>
        <taxon>Gemykolovirus echia1</taxon>
    </lineage>
</organism>
<evidence type="ECO:0000256" key="5">
    <source>
        <dbReference type="ARBA" id="ARBA00022695"/>
    </source>
</evidence>
<dbReference type="InterPro" id="IPR027417">
    <property type="entry name" value="P-loop_NTPase"/>
</dbReference>
<dbReference type="GO" id="GO:0006260">
    <property type="term" value="P:DNA replication"/>
    <property type="evidence" value="ECO:0007669"/>
    <property type="project" value="UniProtKB-KW"/>
</dbReference>
<keyword evidence="9" id="KW-0547">Nucleotide-binding</keyword>
<dbReference type="RefSeq" id="YP_009345109.1">
    <property type="nucleotide sequence ID" value="NC_033747.1"/>
</dbReference>
<dbReference type="GO" id="GO:0016888">
    <property type="term" value="F:DNA endonuclease activity, producing 5'-phosphomonoesters"/>
    <property type="evidence" value="ECO:0007669"/>
    <property type="project" value="InterPro"/>
</dbReference>
<dbReference type="KEGG" id="vg:30999682"/>
<evidence type="ECO:0000256" key="2">
    <source>
        <dbReference type="ARBA" id="ARBA00014531"/>
    </source>
</evidence>
<evidence type="ECO:0000256" key="3">
    <source>
        <dbReference type="ARBA" id="ARBA00022562"/>
    </source>
</evidence>
<protein>
    <recommendedName>
        <fullName evidence="2">Replication-associated protein</fullName>
    </recommendedName>
</protein>
<dbReference type="GO" id="GO:0005198">
    <property type="term" value="F:structural molecule activity"/>
    <property type="evidence" value="ECO:0007669"/>
    <property type="project" value="InterPro"/>
</dbReference>
<evidence type="ECO:0000256" key="10">
    <source>
        <dbReference type="ARBA" id="ARBA00022759"/>
    </source>
</evidence>
<evidence type="ECO:0000259" key="14">
    <source>
        <dbReference type="PROSITE" id="PS52020"/>
    </source>
</evidence>
<evidence type="ECO:0000313" key="16">
    <source>
        <dbReference type="Proteomes" id="UP000201497"/>
    </source>
</evidence>
<dbReference type="InterPro" id="IPR049912">
    <property type="entry name" value="CRESS_DNA_REP"/>
</dbReference>
<evidence type="ECO:0000256" key="11">
    <source>
        <dbReference type="ARBA" id="ARBA00022801"/>
    </source>
</evidence>
<evidence type="ECO:0000313" key="15">
    <source>
        <dbReference type="EMBL" id="AQA27282.1"/>
    </source>
</evidence>
<accession>A0A1P8YT69</accession>
<evidence type="ECO:0000256" key="13">
    <source>
        <dbReference type="ARBA" id="ARBA00023125"/>
    </source>
</evidence>
<dbReference type="OrthoDB" id="9195at10239"/>
<keyword evidence="13" id="KW-0238">DNA-binding</keyword>
<dbReference type="GO" id="GO:0000166">
    <property type="term" value="F:nucleotide binding"/>
    <property type="evidence" value="ECO:0007669"/>
    <property type="project" value="UniProtKB-KW"/>
</dbReference>
<dbReference type="Gene3D" id="3.40.1310.20">
    <property type="match status" value="1"/>
</dbReference>
<dbReference type="EMBL" id="KY308270">
    <property type="protein sequence ID" value="AQA27282.1"/>
    <property type="molecule type" value="Genomic_DNA"/>
</dbReference>
<reference evidence="15" key="1">
    <citation type="submission" date="2016-12" db="EMBL/GenBank/DDBJ databases">
        <title>Genomes of genomoviruses identified in thrips.</title>
        <authorList>
            <person name="Varsani A."/>
            <person name="Kraberger S."/>
            <person name="Capobianco H.H."/>
            <person name="Alcala-Briseno R.I."/>
            <person name="Polston J.E."/>
        </authorList>
    </citation>
    <scope>NUCLEOTIDE SEQUENCE [LARGE SCALE GENOMIC DNA]</scope>
    <source>
        <strain evidence="15">Thrp_197937</strain>
    </source>
</reference>
<dbReference type="GO" id="GO:0046872">
    <property type="term" value="F:metal ion binding"/>
    <property type="evidence" value="ECO:0007669"/>
    <property type="project" value="UniProtKB-KW"/>
</dbReference>
<evidence type="ECO:0000256" key="7">
    <source>
        <dbReference type="ARBA" id="ARBA00022722"/>
    </source>
</evidence>
<evidence type="ECO:0000256" key="12">
    <source>
        <dbReference type="ARBA" id="ARBA00023124"/>
    </source>
</evidence>
<keyword evidence="3" id="KW-1048">Host nucleus</keyword>
<name>A0A1P8YT69_9VIRU</name>
<sequence length="335" mass="38889">MVRRFKIDDEQFFMLTYPTTPDDFPIDDLVGILDGLGCNYRIGRELHEDGKPHFHAMVVFDNPYSDRDGRTTFRVGGRAPNIRMRRTKPERGWDYVGKHAGSKDGHYIVAEKGDRPGGDGDSNDRSTNDVWHEIILARTREEFFDLASRLAPRQLACSFTQLTSYADWKYRVVETPYASPEGEFEVPIELQQWVNANLRREHHGRPNGLVLFGATRLGKTVWARSLGQHYYCAGLWDLSRFDESVEYAIFDDMVGGLRAGYFNYKDWLGGQFEFTVQDKYKHKKQIKWGKPAIYICNQDPRTDITPMGKNAIEWDWMEENCVFYECTETIFRAST</sequence>
<keyword evidence="12" id="KW-0190">Covalent protein-DNA linkage</keyword>
<evidence type="ECO:0000256" key="1">
    <source>
        <dbReference type="ARBA" id="ARBA00004147"/>
    </source>
</evidence>
<proteinExistence type="predicted"/>
<keyword evidence="6" id="KW-0235">DNA replication</keyword>
<comment type="subcellular location">
    <subcellularLocation>
        <location evidence="1">Host nucleus</location>
    </subcellularLocation>
</comment>
<evidence type="ECO:0000256" key="4">
    <source>
        <dbReference type="ARBA" id="ARBA00022679"/>
    </source>
</evidence>
<dbReference type="Gene3D" id="3.40.50.300">
    <property type="entry name" value="P-loop containing nucleotide triphosphate hydrolases"/>
    <property type="match status" value="1"/>
</dbReference>
<dbReference type="GeneID" id="30999682"/>
<dbReference type="InterPro" id="IPR022692">
    <property type="entry name" value="Gemini_AL1_REP_central"/>
</dbReference>
<evidence type="ECO:0000256" key="9">
    <source>
        <dbReference type="ARBA" id="ARBA00022741"/>
    </source>
</evidence>
<keyword evidence="5" id="KW-0548">Nucleotidyltransferase</keyword>
<feature type="domain" description="CRESS-DNA virus Rep endonuclease" evidence="14">
    <location>
        <begin position="7"/>
        <end position="115"/>
    </location>
</feature>
<keyword evidence="8" id="KW-0479">Metal-binding</keyword>
<dbReference type="Proteomes" id="UP000201497">
    <property type="component" value="Segment"/>
</dbReference>